<evidence type="ECO:0000313" key="2">
    <source>
        <dbReference type="Proteomes" id="UP000197003"/>
    </source>
</evidence>
<protein>
    <submittedName>
        <fullName evidence="1">Uncharacterized protein</fullName>
    </submittedName>
</protein>
<organism evidence="1 2">
    <name type="scientific">Bdellovibrio bacteriovorus</name>
    <dbReference type="NCBI Taxonomy" id="959"/>
    <lineage>
        <taxon>Bacteria</taxon>
        <taxon>Pseudomonadati</taxon>
        <taxon>Bdellovibrionota</taxon>
        <taxon>Bdellovibrionia</taxon>
        <taxon>Bdellovibrionales</taxon>
        <taxon>Pseudobdellovibrionaceae</taxon>
        <taxon>Bdellovibrio</taxon>
    </lineage>
</organism>
<evidence type="ECO:0000313" key="1">
    <source>
        <dbReference type="EMBL" id="ASD65432.1"/>
    </source>
</evidence>
<dbReference type="EMBL" id="CP020946">
    <property type="protein sequence ID" value="ASD65432.1"/>
    <property type="molecule type" value="Genomic_DNA"/>
</dbReference>
<dbReference type="OrthoDB" id="9342769at2"/>
<dbReference type="AlphaFoldDB" id="A0A1Z3ND94"/>
<reference evidence="1 2" key="1">
    <citation type="submission" date="2017-04" db="EMBL/GenBank/DDBJ databases">
        <title>Whole genome sequence of Bdellovibrio bacteriovorus strain SSB218315.</title>
        <authorList>
            <person name="Oyedara O."/>
            <person name="Rodriguez-Perez M.A."/>
        </authorList>
    </citation>
    <scope>NUCLEOTIDE SEQUENCE [LARGE SCALE GENOMIC DNA]</scope>
    <source>
        <strain evidence="1 2">SSB218315</strain>
    </source>
</reference>
<name>A0A1Z3ND94_BDEBC</name>
<gene>
    <name evidence="1" type="ORF">B9G79_07100</name>
</gene>
<dbReference type="Proteomes" id="UP000197003">
    <property type="component" value="Chromosome"/>
</dbReference>
<sequence>MLITLPAFAKGISSSEANNKALEVLISSAGSIKLEGDVRDSETLSGILSRALISAGKGGAVIKNDCVFISRDGIYECHLDIQHQIDGVSVGETVIAYETFADINDVPEKMLIQRVYVSRGH</sequence>
<accession>A0A1Z3ND94</accession>
<proteinExistence type="predicted"/>